<sequence>MIQPLHPPSDDSNPVRRLSIVRLTLHGMRGAVTLERVHRGVIRLIDHQGDREQKHTVDHHHGQVNAARLACHWLDGGTPAGSELALLLAYVQVVAGL</sequence>
<dbReference type="Proteomes" id="UP001575105">
    <property type="component" value="Unassembled WGS sequence"/>
</dbReference>
<name>A0ABV4U8Q6_9BACT</name>
<protein>
    <submittedName>
        <fullName evidence="1">Uncharacterized protein</fullName>
    </submittedName>
</protein>
<dbReference type="EMBL" id="JBGUBD010000008">
    <property type="protein sequence ID" value="MFA9479358.1"/>
    <property type="molecule type" value="Genomic_DNA"/>
</dbReference>
<keyword evidence="2" id="KW-1185">Reference proteome</keyword>
<gene>
    <name evidence="1" type="ORF">ACERK3_13795</name>
</gene>
<evidence type="ECO:0000313" key="1">
    <source>
        <dbReference type="EMBL" id="MFA9479358.1"/>
    </source>
</evidence>
<organism evidence="1 2">
    <name type="scientific">Natronomicrosphaera hydrolytica</name>
    <dbReference type="NCBI Taxonomy" id="3242702"/>
    <lineage>
        <taxon>Bacteria</taxon>
        <taxon>Pseudomonadati</taxon>
        <taxon>Planctomycetota</taxon>
        <taxon>Phycisphaerae</taxon>
        <taxon>Phycisphaerales</taxon>
        <taxon>Phycisphaeraceae</taxon>
        <taxon>Natronomicrosphaera</taxon>
    </lineage>
</organism>
<dbReference type="RefSeq" id="WP_425346279.1">
    <property type="nucleotide sequence ID" value="NZ_JBGUBD010000008.1"/>
</dbReference>
<comment type="caution">
    <text evidence="1">The sequence shown here is derived from an EMBL/GenBank/DDBJ whole genome shotgun (WGS) entry which is preliminary data.</text>
</comment>
<evidence type="ECO:0000313" key="2">
    <source>
        <dbReference type="Proteomes" id="UP001575105"/>
    </source>
</evidence>
<proteinExistence type="predicted"/>
<accession>A0ABV4U8Q6</accession>
<reference evidence="1 2" key="1">
    <citation type="submission" date="2024-08" db="EMBL/GenBank/DDBJ databases">
        <title>Whole-genome sequencing of halo(alkali)philic microorganisms from hypersaline lakes.</title>
        <authorList>
            <person name="Sorokin D.Y."/>
            <person name="Merkel A.Y."/>
            <person name="Messina E."/>
            <person name="Yakimov M."/>
        </authorList>
    </citation>
    <scope>NUCLEOTIDE SEQUENCE [LARGE SCALE GENOMIC DNA]</scope>
    <source>
        <strain evidence="1 2">AB-hyl4</strain>
    </source>
</reference>